<feature type="region of interest" description="Disordered" evidence="4">
    <location>
        <begin position="32"/>
        <end position="53"/>
    </location>
</feature>
<evidence type="ECO:0000313" key="7">
    <source>
        <dbReference type="Proteomes" id="UP000543642"/>
    </source>
</evidence>
<feature type="domain" description="Cytochrome c" evidence="5">
    <location>
        <begin position="1"/>
        <end position="156"/>
    </location>
</feature>
<dbReference type="EMBL" id="JACHFW010000007">
    <property type="protein sequence ID" value="MBB5264898.1"/>
    <property type="molecule type" value="Genomic_DNA"/>
</dbReference>
<name>A0A7W8HAQ8_9FIRM</name>
<evidence type="ECO:0000313" key="6">
    <source>
        <dbReference type="EMBL" id="MBB5264898.1"/>
    </source>
</evidence>
<dbReference type="InterPro" id="IPR006059">
    <property type="entry name" value="SBP"/>
</dbReference>
<evidence type="ECO:0000256" key="2">
    <source>
        <dbReference type="ARBA" id="ARBA00023004"/>
    </source>
</evidence>
<evidence type="ECO:0000256" key="4">
    <source>
        <dbReference type="SAM" id="MobiDB-lite"/>
    </source>
</evidence>
<evidence type="ECO:0000256" key="3">
    <source>
        <dbReference type="PROSITE-ProRule" id="PRU00433"/>
    </source>
</evidence>
<proteinExistence type="predicted"/>
<reference evidence="6 7" key="1">
    <citation type="submission" date="2020-08" db="EMBL/GenBank/DDBJ databases">
        <title>Genomic Encyclopedia of Type Strains, Phase IV (KMG-IV): sequencing the most valuable type-strain genomes for metagenomic binning, comparative biology and taxonomic classification.</title>
        <authorList>
            <person name="Goeker M."/>
        </authorList>
    </citation>
    <scope>NUCLEOTIDE SEQUENCE [LARGE SCALE GENOMIC DNA]</scope>
    <source>
        <strain evidence="6 7">DSM 106146</strain>
    </source>
</reference>
<dbReference type="InterPro" id="IPR009056">
    <property type="entry name" value="Cyt_c-like_dom"/>
</dbReference>
<dbReference type="RefSeq" id="WP_183773959.1">
    <property type="nucleotide sequence ID" value="NZ_JACHFW010000007.1"/>
</dbReference>
<dbReference type="InterPro" id="IPR050490">
    <property type="entry name" value="Bact_solute-bd_prot1"/>
</dbReference>
<dbReference type="Proteomes" id="UP000543642">
    <property type="component" value="Unassembled WGS sequence"/>
</dbReference>
<sequence length="536" mass="58159">MGFINKCILCHKGSASVSDDSNSLGSTIASAGETADTEEAGSQEASSDNEVPSVGYNVTWDDIAEITVVYPSMNTIQAGLGAVEDAINEITEAEINTHVTLTMIEVGNYDQQINLMMSSGEQADLIVTMPAGPSSFATMTSQKQLIDITELLESYAPQALAGVGDMIGGTQIDGHTYAFPCYKSFASGIYINMRTDVLEDLGLLENAENMTTLAEYEEIMEAVKASEKWGYLAGCASTDGHGAVLPLNGTVGFTDIFSETTFMDNLGDTLTTVGVRNSDDTVINVFASEEFRKNYEIVRGWYEKGLVYKDSATTQEMGASLVKSNIVFSFVNQVEIGSEASVDTSCGMDMTSVRIAELPITSGNLTKFTWAIPTTSKEPEAAAVFLEMMFTDERIANLFAWGIEGVDYEVDDNGVAHYIEGNETPAYHTVAFLNANKFIVLPWEGDDPELNIQLEEQMKTAKTSRYLGFACDTTTVTDEISAINNAIEQYKAQIISGTADDATFDEFLEKLESIGIDTVVDTYQTQLNDWLEATGK</sequence>
<dbReference type="Gene3D" id="3.40.190.10">
    <property type="entry name" value="Periplasmic binding protein-like II"/>
    <property type="match status" value="2"/>
</dbReference>
<dbReference type="Pfam" id="PF13416">
    <property type="entry name" value="SBP_bac_8"/>
    <property type="match status" value="1"/>
</dbReference>
<keyword evidence="3" id="KW-0349">Heme</keyword>
<keyword evidence="2 3" id="KW-0408">Iron</keyword>
<protein>
    <submittedName>
        <fullName evidence="6">Putative aldouronate transport system substrate-binding protein</fullName>
    </submittedName>
</protein>
<comment type="caution">
    <text evidence="6">The sequence shown here is derived from an EMBL/GenBank/DDBJ whole genome shotgun (WGS) entry which is preliminary data.</text>
</comment>
<keyword evidence="7" id="KW-1185">Reference proteome</keyword>
<organism evidence="6 7">
    <name type="scientific">Catenibacillus scindens</name>
    <dbReference type="NCBI Taxonomy" id="673271"/>
    <lineage>
        <taxon>Bacteria</taxon>
        <taxon>Bacillati</taxon>
        <taxon>Bacillota</taxon>
        <taxon>Clostridia</taxon>
        <taxon>Lachnospirales</taxon>
        <taxon>Lachnospiraceae</taxon>
        <taxon>Catenibacillus</taxon>
    </lineage>
</organism>
<dbReference type="AlphaFoldDB" id="A0A7W8HAQ8"/>
<dbReference type="PANTHER" id="PTHR43649">
    <property type="entry name" value="ARABINOSE-BINDING PROTEIN-RELATED"/>
    <property type="match status" value="1"/>
</dbReference>
<dbReference type="SUPFAM" id="SSF53850">
    <property type="entry name" value="Periplasmic binding protein-like II"/>
    <property type="match status" value="1"/>
</dbReference>
<dbReference type="GO" id="GO:0009055">
    <property type="term" value="F:electron transfer activity"/>
    <property type="evidence" value="ECO:0007669"/>
    <property type="project" value="InterPro"/>
</dbReference>
<dbReference type="PANTHER" id="PTHR43649:SF17">
    <property type="entry name" value="ABC TRANSPORTER SOLUTE BINDING PROTEIN-SUGAR TRANSPORT"/>
    <property type="match status" value="1"/>
</dbReference>
<dbReference type="GO" id="GO:0020037">
    <property type="term" value="F:heme binding"/>
    <property type="evidence" value="ECO:0007669"/>
    <property type="project" value="InterPro"/>
</dbReference>
<accession>A0A7W8HAQ8</accession>
<dbReference type="InterPro" id="IPR022627">
    <property type="entry name" value="DUF3502"/>
</dbReference>
<keyword evidence="1 3" id="KW-0479">Metal-binding</keyword>
<dbReference type="GO" id="GO:0046872">
    <property type="term" value="F:metal ion binding"/>
    <property type="evidence" value="ECO:0007669"/>
    <property type="project" value="UniProtKB-KW"/>
</dbReference>
<dbReference type="Pfam" id="PF12010">
    <property type="entry name" value="DUF3502"/>
    <property type="match status" value="1"/>
</dbReference>
<dbReference type="PROSITE" id="PS51007">
    <property type="entry name" value="CYTC"/>
    <property type="match status" value="1"/>
</dbReference>
<evidence type="ECO:0000256" key="1">
    <source>
        <dbReference type="ARBA" id="ARBA00022723"/>
    </source>
</evidence>
<evidence type="ECO:0000259" key="5">
    <source>
        <dbReference type="PROSITE" id="PS51007"/>
    </source>
</evidence>
<gene>
    <name evidence="6" type="ORF">HNP82_002037</name>
</gene>